<organism evidence="2 3">
    <name type="scientific">Acer negundo</name>
    <name type="common">Box elder</name>
    <dbReference type="NCBI Taxonomy" id="4023"/>
    <lineage>
        <taxon>Eukaryota</taxon>
        <taxon>Viridiplantae</taxon>
        <taxon>Streptophyta</taxon>
        <taxon>Embryophyta</taxon>
        <taxon>Tracheophyta</taxon>
        <taxon>Spermatophyta</taxon>
        <taxon>Magnoliopsida</taxon>
        <taxon>eudicotyledons</taxon>
        <taxon>Gunneridae</taxon>
        <taxon>Pentapetalae</taxon>
        <taxon>rosids</taxon>
        <taxon>malvids</taxon>
        <taxon>Sapindales</taxon>
        <taxon>Sapindaceae</taxon>
        <taxon>Hippocastanoideae</taxon>
        <taxon>Acereae</taxon>
        <taxon>Acer</taxon>
    </lineage>
</organism>
<reference evidence="2" key="1">
    <citation type="journal article" date="2022" name="Plant J.">
        <title>Strategies of tolerance reflected in two North American maple genomes.</title>
        <authorList>
            <person name="McEvoy S.L."/>
            <person name="Sezen U.U."/>
            <person name="Trouern-Trend A."/>
            <person name="McMahon S.M."/>
            <person name="Schaberg P.G."/>
            <person name="Yang J."/>
            <person name="Wegrzyn J.L."/>
            <person name="Swenson N.G."/>
        </authorList>
    </citation>
    <scope>NUCLEOTIDE SEQUENCE</scope>
    <source>
        <strain evidence="2">91603</strain>
    </source>
</reference>
<reference evidence="2" key="2">
    <citation type="submission" date="2023-02" db="EMBL/GenBank/DDBJ databases">
        <authorList>
            <person name="Swenson N.G."/>
            <person name="Wegrzyn J.L."/>
            <person name="Mcevoy S.L."/>
        </authorList>
    </citation>
    <scope>NUCLEOTIDE SEQUENCE</scope>
    <source>
        <strain evidence="2">91603</strain>
        <tissue evidence="2">Leaf</tissue>
    </source>
</reference>
<evidence type="ECO:0000313" key="2">
    <source>
        <dbReference type="EMBL" id="KAI9174854.1"/>
    </source>
</evidence>
<name>A0AAD5IR82_ACENE</name>
<gene>
    <name evidence="2" type="ORF">LWI28_023726</name>
</gene>
<accession>A0AAD5IR82</accession>
<dbReference type="EMBL" id="JAJSOW010000103">
    <property type="protein sequence ID" value="KAI9174854.1"/>
    <property type="molecule type" value="Genomic_DNA"/>
</dbReference>
<evidence type="ECO:0000313" key="3">
    <source>
        <dbReference type="Proteomes" id="UP001064489"/>
    </source>
</evidence>
<evidence type="ECO:0000256" key="1">
    <source>
        <dbReference type="SAM" id="MobiDB-lite"/>
    </source>
</evidence>
<protein>
    <submittedName>
        <fullName evidence="2">Uncharacterized protein</fullName>
    </submittedName>
</protein>
<dbReference type="Proteomes" id="UP001064489">
    <property type="component" value="Chromosome 8"/>
</dbReference>
<dbReference type="AlphaFoldDB" id="A0AAD5IR82"/>
<proteinExistence type="predicted"/>
<comment type="caution">
    <text evidence="2">The sequence shown here is derived from an EMBL/GenBank/DDBJ whole genome shotgun (WGS) entry which is preliminary data.</text>
</comment>
<feature type="region of interest" description="Disordered" evidence="1">
    <location>
        <begin position="76"/>
        <end position="110"/>
    </location>
</feature>
<sequence>MDDALMDVNISLKPSDTTSDYHPPSCTSLELDYEELDNVVVLRQLHKDVAEFEGQAVAVSEDNVFQITKTLSVPSPIGDSPLTPPTRRSKTISYVPPHLRNSTSSSSVSPSSSVVTLNAAAAAAHHHLHHQNNNNHLVSFAYRRTSSSLPLPDPVFTL</sequence>
<keyword evidence="3" id="KW-1185">Reference proteome</keyword>